<feature type="compositionally biased region" description="Basic and acidic residues" evidence="3">
    <location>
        <begin position="350"/>
        <end position="366"/>
    </location>
</feature>
<evidence type="ECO:0000313" key="4">
    <source>
        <dbReference type="EMBL" id="NXU75191.1"/>
    </source>
</evidence>
<feature type="compositionally biased region" description="Basic and acidic residues" evidence="3">
    <location>
        <begin position="94"/>
        <end position="105"/>
    </location>
</feature>
<dbReference type="AlphaFoldDB" id="A0A7L3NCA8"/>
<organism evidence="4 5">
    <name type="scientific">Oreotrochilus melanogaster</name>
    <dbReference type="NCBI Taxonomy" id="689266"/>
    <lineage>
        <taxon>Eukaryota</taxon>
        <taxon>Metazoa</taxon>
        <taxon>Chordata</taxon>
        <taxon>Craniata</taxon>
        <taxon>Vertebrata</taxon>
        <taxon>Euteleostomi</taxon>
        <taxon>Archelosauria</taxon>
        <taxon>Archosauria</taxon>
        <taxon>Dinosauria</taxon>
        <taxon>Saurischia</taxon>
        <taxon>Theropoda</taxon>
        <taxon>Coelurosauria</taxon>
        <taxon>Aves</taxon>
        <taxon>Neognathae</taxon>
        <taxon>Neoaves</taxon>
        <taxon>Strisores</taxon>
        <taxon>Apodiformes</taxon>
        <taxon>Trochilidae</taxon>
        <taxon>Oreotrochilus</taxon>
    </lineage>
</organism>
<feature type="non-terminal residue" evidence="4">
    <location>
        <position position="1"/>
    </location>
</feature>
<gene>
    <name evidence="4" type="primary">Cenpj_1</name>
    <name evidence="4" type="ORF">OREMEL_R13673</name>
</gene>
<evidence type="ECO:0000256" key="3">
    <source>
        <dbReference type="SAM" id="MobiDB-lite"/>
    </source>
</evidence>
<dbReference type="GO" id="GO:0005813">
    <property type="term" value="C:centrosome"/>
    <property type="evidence" value="ECO:0007669"/>
    <property type="project" value="TreeGrafter"/>
</dbReference>
<dbReference type="GO" id="GO:0015631">
    <property type="term" value="F:tubulin binding"/>
    <property type="evidence" value="ECO:0007669"/>
    <property type="project" value="TreeGrafter"/>
</dbReference>
<feature type="non-terminal residue" evidence="4">
    <location>
        <position position="613"/>
    </location>
</feature>
<feature type="compositionally biased region" description="Low complexity" evidence="3">
    <location>
        <begin position="230"/>
        <end position="240"/>
    </location>
</feature>
<sequence>MQMGTHEKKADCALAEWDTKAQTGCEAKVVEQSAGGKEVVGGDEGWKENPAESPQRRKPETLQSCPERVPEMNLQVGEERKTHQMDSVGQGGRTGERPVEGSLQKDLDKMDHPLEGHLTEGVKNLLEVLQKNSSLQDLEEDDIQGEEWSAGPALPQGQKWGQVWPQELVSGSQSSENKRQIHPGFKVVNDKIVKTTHGSPEAVQKGNPSSALQHEWQRKGRAALAWPVAPSSSDSSCSPSSRDDDPKCHHTQYPPQPGGQGVAHPERHLDLSEGDYASDEPSGAEKMSAQRYPQRSPPRKEDIQTLSRQEGPSCSTSSSDSSTGDVRTKGTRAHSSLQQSPFHLTRPKRRDHESESKKKNRARDAKSTSSAVTGDISGFKIKETPSVEGPQKKLFTESLDVFAEETQNILTRGLETGACHRETPSVTRVREEQESRVDFHSRTPLEQLKSVRSQELTHPWEYNRAQTLQKETIAHSKGTGRATGENVKAEEIQELKQQIVGLQEELKRNESCWHAAYTKLRDQVEMLTRQNVELHDELRGSGYQRRKAGKPPEVGNFMNENSVTPVAAAILRETASPSREEEKSWRENHRSISRVGPRTSLQKHFFQDVNTKV</sequence>
<evidence type="ECO:0000256" key="1">
    <source>
        <dbReference type="ARBA" id="ARBA00005627"/>
    </source>
</evidence>
<evidence type="ECO:0000256" key="2">
    <source>
        <dbReference type="SAM" id="Coils"/>
    </source>
</evidence>
<dbReference type="EMBL" id="VZUB01004134">
    <property type="protein sequence ID" value="NXU75191.1"/>
    <property type="molecule type" value="Genomic_DNA"/>
</dbReference>
<comment type="caution">
    <text evidence="4">The sequence shown here is derived from an EMBL/GenBank/DDBJ whole genome shotgun (WGS) entry which is preliminary data.</text>
</comment>
<feature type="region of interest" description="Disordered" evidence="3">
    <location>
        <begin position="30"/>
        <end position="105"/>
    </location>
</feature>
<dbReference type="Proteomes" id="UP000579904">
    <property type="component" value="Unassembled WGS sequence"/>
</dbReference>
<feature type="compositionally biased region" description="Low complexity" evidence="3">
    <location>
        <begin position="313"/>
        <end position="323"/>
    </location>
</feature>
<keyword evidence="5" id="KW-1185">Reference proteome</keyword>
<name>A0A7L3NCA8_9AVES</name>
<evidence type="ECO:0000313" key="5">
    <source>
        <dbReference type="Proteomes" id="UP000579904"/>
    </source>
</evidence>
<dbReference type="PANTHER" id="PTHR10331">
    <property type="entry name" value="T COMPLEX PROTEIN 10"/>
    <property type="match status" value="1"/>
</dbReference>
<dbReference type="InterPro" id="IPR026581">
    <property type="entry name" value="TCP10L/CENPJ"/>
</dbReference>
<comment type="similarity">
    <text evidence="1">Belongs to the TCP10 family.</text>
</comment>
<dbReference type="GO" id="GO:0005814">
    <property type="term" value="C:centriole"/>
    <property type="evidence" value="ECO:0007669"/>
    <property type="project" value="TreeGrafter"/>
</dbReference>
<feature type="compositionally biased region" description="Polar residues" evidence="3">
    <location>
        <begin position="333"/>
        <end position="342"/>
    </location>
</feature>
<reference evidence="4 5" key="1">
    <citation type="submission" date="2019-09" db="EMBL/GenBank/DDBJ databases">
        <title>Bird 10,000 Genomes (B10K) Project - Family phase.</title>
        <authorList>
            <person name="Zhang G."/>
        </authorList>
    </citation>
    <scope>NUCLEOTIDE SEQUENCE [LARGE SCALE GENOMIC DNA]</scope>
    <source>
        <strain evidence="4">OUT-0002</strain>
    </source>
</reference>
<dbReference type="PANTHER" id="PTHR10331:SF25">
    <property type="entry name" value="T-COMPLEX PROTEIN 10A-RELATED"/>
    <property type="match status" value="1"/>
</dbReference>
<feature type="compositionally biased region" description="Basic and acidic residues" evidence="3">
    <location>
        <begin position="578"/>
        <end position="590"/>
    </location>
</feature>
<dbReference type="OrthoDB" id="10252174at2759"/>
<accession>A0A7L3NCA8</accession>
<feature type="region of interest" description="Disordered" evidence="3">
    <location>
        <begin position="136"/>
        <end position="384"/>
    </location>
</feature>
<dbReference type="GO" id="GO:0060271">
    <property type="term" value="P:cilium assembly"/>
    <property type="evidence" value="ECO:0007669"/>
    <property type="project" value="TreeGrafter"/>
</dbReference>
<feature type="coiled-coil region" evidence="2">
    <location>
        <begin position="485"/>
        <end position="537"/>
    </location>
</feature>
<feature type="compositionally biased region" description="Basic and acidic residues" evidence="3">
    <location>
        <begin position="44"/>
        <end position="60"/>
    </location>
</feature>
<feature type="region of interest" description="Disordered" evidence="3">
    <location>
        <begin position="574"/>
        <end position="594"/>
    </location>
</feature>
<dbReference type="GO" id="GO:0061511">
    <property type="term" value="P:centriole elongation"/>
    <property type="evidence" value="ECO:0007669"/>
    <property type="project" value="TreeGrafter"/>
</dbReference>
<keyword evidence="2" id="KW-0175">Coiled coil</keyword>
<protein>
    <submittedName>
        <fullName evidence="4">CENPJ protein</fullName>
    </submittedName>
</protein>
<proteinExistence type="inferred from homology"/>